<dbReference type="Proteomes" id="UP000070080">
    <property type="component" value="Unassembled WGS sequence"/>
</dbReference>
<dbReference type="SUPFAM" id="SSF46785">
    <property type="entry name" value="Winged helix' DNA-binding domain"/>
    <property type="match status" value="1"/>
</dbReference>
<dbReference type="GO" id="GO:1900376">
    <property type="term" value="P:regulation of secondary metabolite biosynthetic process"/>
    <property type="evidence" value="ECO:0007669"/>
    <property type="project" value="TreeGrafter"/>
</dbReference>
<evidence type="ECO:0000256" key="5">
    <source>
        <dbReference type="ARBA" id="ARBA00023125"/>
    </source>
</evidence>
<feature type="binding site" evidence="7">
    <location>
        <position position="137"/>
    </location>
    <ligand>
        <name>Zn(2+)</name>
        <dbReference type="ChEBI" id="CHEBI:29105"/>
    </ligand>
</feature>
<protein>
    <submittedName>
        <fullName evidence="8">Transcriptional regulator, Fur family</fullName>
    </submittedName>
</protein>
<comment type="caution">
    <text evidence="8">The sequence shown here is derived from an EMBL/GenBank/DDBJ whole genome shotgun (WGS) entry which is preliminary data.</text>
</comment>
<keyword evidence="9" id="KW-1185">Reference proteome</keyword>
<dbReference type="STRING" id="1497955.HMPREF1872_00016"/>
<keyword evidence="7" id="KW-0479">Metal-binding</keyword>
<keyword evidence="4" id="KW-0805">Transcription regulation</keyword>
<reference evidence="9" key="1">
    <citation type="submission" date="2016-01" db="EMBL/GenBank/DDBJ databases">
        <authorList>
            <person name="Mitreva M."/>
            <person name="Pepin K.H."/>
            <person name="Mihindukulasuriya K.A."/>
            <person name="Fulton R."/>
            <person name="Fronick C."/>
            <person name="O'Laughlin M."/>
            <person name="Miner T."/>
            <person name="Herter B."/>
            <person name="Rosa B.A."/>
            <person name="Cordes M."/>
            <person name="Tomlinson C."/>
            <person name="Wollam A."/>
            <person name="Palsikar V.B."/>
            <person name="Mardis E.R."/>
            <person name="Wilson R.K."/>
        </authorList>
    </citation>
    <scope>NUCLEOTIDE SEQUENCE [LARGE SCALE GENOMIC DNA]</scope>
    <source>
        <strain evidence="9">KA00274</strain>
    </source>
</reference>
<organism evidence="8 9">
    <name type="scientific">Amygdalobacter nucleatus</name>
    <dbReference type="NCBI Taxonomy" id="3029274"/>
    <lineage>
        <taxon>Bacteria</taxon>
        <taxon>Bacillati</taxon>
        <taxon>Bacillota</taxon>
        <taxon>Clostridia</taxon>
        <taxon>Eubacteriales</taxon>
        <taxon>Oscillospiraceae</taxon>
        <taxon>Amygdalobacter</taxon>
    </lineage>
</organism>
<evidence type="ECO:0000256" key="1">
    <source>
        <dbReference type="ARBA" id="ARBA00007957"/>
    </source>
</evidence>
<evidence type="ECO:0000313" key="9">
    <source>
        <dbReference type="Proteomes" id="UP000070080"/>
    </source>
</evidence>
<dbReference type="GO" id="GO:0000976">
    <property type="term" value="F:transcription cis-regulatory region binding"/>
    <property type="evidence" value="ECO:0007669"/>
    <property type="project" value="TreeGrafter"/>
</dbReference>
<dbReference type="PANTHER" id="PTHR33202:SF7">
    <property type="entry name" value="FERRIC UPTAKE REGULATION PROTEIN"/>
    <property type="match status" value="1"/>
</dbReference>
<dbReference type="GO" id="GO:0003700">
    <property type="term" value="F:DNA-binding transcription factor activity"/>
    <property type="evidence" value="ECO:0007669"/>
    <property type="project" value="InterPro"/>
</dbReference>
<evidence type="ECO:0000313" key="8">
    <source>
        <dbReference type="EMBL" id="KXB42680.1"/>
    </source>
</evidence>
<dbReference type="InterPro" id="IPR043135">
    <property type="entry name" value="Fur_C"/>
</dbReference>
<dbReference type="AlphaFoldDB" id="A0A133YHN7"/>
<dbReference type="GO" id="GO:0045892">
    <property type="term" value="P:negative regulation of DNA-templated transcription"/>
    <property type="evidence" value="ECO:0007669"/>
    <property type="project" value="TreeGrafter"/>
</dbReference>
<evidence type="ECO:0000256" key="4">
    <source>
        <dbReference type="ARBA" id="ARBA00023015"/>
    </source>
</evidence>
<dbReference type="GO" id="GO:0008270">
    <property type="term" value="F:zinc ion binding"/>
    <property type="evidence" value="ECO:0007669"/>
    <property type="project" value="TreeGrafter"/>
</dbReference>
<sequence>MPRKEGIDVTVFKYKTKQREAILNYLRKNTEPLTSSQLAAVLQKKGYVASLTTCYRHLEALYREGRVEKYFLPNEKSAYYRFVFEEDEKDVHFHLKCINCGRLDHMTCDQTVEIMQHIFKEHGFQIDFEMTFIYGLCKFCQS</sequence>
<dbReference type="EMBL" id="LSCV01000001">
    <property type="protein sequence ID" value="KXB42680.1"/>
    <property type="molecule type" value="Genomic_DNA"/>
</dbReference>
<feature type="binding site" evidence="7">
    <location>
        <position position="140"/>
    </location>
    <ligand>
        <name>Zn(2+)</name>
        <dbReference type="ChEBI" id="CHEBI:29105"/>
    </ligand>
</feature>
<proteinExistence type="inferred from homology"/>
<dbReference type="Gene3D" id="1.10.10.10">
    <property type="entry name" value="Winged helix-like DNA-binding domain superfamily/Winged helix DNA-binding domain"/>
    <property type="match status" value="1"/>
</dbReference>
<evidence type="ECO:0000256" key="6">
    <source>
        <dbReference type="ARBA" id="ARBA00023163"/>
    </source>
</evidence>
<dbReference type="Gene3D" id="3.30.1490.190">
    <property type="match status" value="1"/>
</dbReference>
<evidence type="ECO:0000256" key="3">
    <source>
        <dbReference type="ARBA" id="ARBA00022833"/>
    </source>
</evidence>
<evidence type="ECO:0000256" key="2">
    <source>
        <dbReference type="ARBA" id="ARBA00022491"/>
    </source>
</evidence>
<accession>A0A133YHN7</accession>
<dbReference type="PANTHER" id="PTHR33202">
    <property type="entry name" value="ZINC UPTAKE REGULATION PROTEIN"/>
    <property type="match status" value="1"/>
</dbReference>
<feature type="binding site" evidence="7">
    <location>
        <position position="97"/>
    </location>
    <ligand>
        <name>Zn(2+)</name>
        <dbReference type="ChEBI" id="CHEBI:29105"/>
    </ligand>
</feature>
<comment type="cofactor">
    <cofactor evidence="7">
        <name>Zn(2+)</name>
        <dbReference type="ChEBI" id="CHEBI:29105"/>
    </cofactor>
    <text evidence="7">Binds 1 zinc ion per subunit.</text>
</comment>
<dbReference type="InterPro" id="IPR002481">
    <property type="entry name" value="FUR"/>
</dbReference>
<keyword evidence="2" id="KW-0678">Repressor</keyword>
<dbReference type="InterPro" id="IPR036390">
    <property type="entry name" value="WH_DNA-bd_sf"/>
</dbReference>
<evidence type="ECO:0000256" key="7">
    <source>
        <dbReference type="PIRSR" id="PIRSR602481-1"/>
    </source>
</evidence>
<keyword evidence="5" id="KW-0238">DNA-binding</keyword>
<keyword evidence="6" id="KW-0804">Transcription</keyword>
<dbReference type="InterPro" id="IPR036388">
    <property type="entry name" value="WH-like_DNA-bd_sf"/>
</dbReference>
<dbReference type="OrthoDB" id="8659436at2"/>
<comment type="similarity">
    <text evidence="1">Belongs to the Fur family.</text>
</comment>
<keyword evidence="3 7" id="KW-0862">Zinc</keyword>
<name>A0A133YHN7_9FIRM</name>
<dbReference type="Pfam" id="PF01475">
    <property type="entry name" value="FUR"/>
    <property type="match status" value="1"/>
</dbReference>
<feature type="binding site" evidence="7">
    <location>
        <position position="100"/>
    </location>
    <ligand>
        <name>Zn(2+)</name>
        <dbReference type="ChEBI" id="CHEBI:29105"/>
    </ligand>
</feature>
<gene>
    <name evidence="8" type="ORF">HMPREF1872_00016</name>
</gene>
<dbReference type="CDD" id="cd07153">
    <property type="entry name" value="Fur_like"/>
    <property type="match status" value="1"/>
</dbReference>